<accession>A0A1J1I6J2</accession>
<feature type="transmembrane region" description="Helical" evidence="1">
    <location>
        <begin position="131"/>
        <end position="153"/>
    </location>
</feature>
<feature type="transmembrane region" description="Helical" evidence="1">
    <location>
        <begin position="389"/>
        <end position="411"/>
    </location>
</feature>
<evidence type="ECO:0000313" key="2">
    <source>
        <dbReference type="EMBL" id="CRK94558.1"/>
    </source>
</evidence>
<evidence type="ECO:0000313" key="3">
    <source>
        <dbReference type="Proteomes" id="UP000183832"/>
    </source>
</evidence>
<evidence type="ECO:0000256" key="1">
    <source>
        <dbReference type="SAM" id="Phobius"/>
    </source>
</evidence>
<keyword evidence="1" id="KW-0472">Membrane</keyword>
<keyword evidence="1" id="KW-0812">Transmembrane</keyword>
<organism evidence="2 3">
    <name type="scientific">Clunio marinus</name>
    <dbReference type="NCBI Taxonomy" id="568069"/>
    <lineage>
        <taxon>Eukaryota</taxon>
        <taxon>Metazoa</taxon>
        <taxon>Ecdysozoa</taxon>
        <taxon>Arthropoda</taxon>
        <taxon>Hexapoda</taxon>
        <taxon>Insecta</taxon>
        <taxon>Pterygota</taxon>
        <taxon>Neoptera</taxon>
        <taxon>Endopterygota</taxon>
        <taxon>Diptera</taxon>
        <taxon>Nematocera</taxon>
        <taxon>Chironomoidea</taxon>
        <taxon>Chironomidae</taxon>
        <taxon>Clunio</taxon>
    </lineage>
</organism>
<dbReference type="Proteomes" id="UP000183832">
    <property type="component" value="Unassembled WGS sequence"/>
</dbReference>
<protein>
    <submittedName>
        <fullName evidence="2">CLUMA_CG008060, isoform A</fullName>
    </submittedName>
</protein>
<feature type="transmembrane region" description="Helical" evidence="1">
    <location>
        <begin position="833"/>
        <end position="855"/>
    </location>
</feature>
<feature type="transmembrane region" description="Helical" evidence="1">
    <location>
        <begin position="797"/>
        <end position="813"/>
    </location>
</feature>
<proteinExistence type="predicted"/>
<feature type="transmembrane region" description="Helical" evidence="1">
    <location>
        <begin position="237"/>
        <end position="255"/>
    </location>
</feature>
<keyword evidence="1" id="KW-1133">Transmembrane helix</keyword>
<feature type="transmembrane region" description="Helical" evidence="1">
    <location>
        <begin position="454"/>
        <end position="477"/>
    </location>
</feature>
<dbReference type="OrthoDB" id="8024228at2759"/>
<keyword evidence="3" id="KW-1185">Reference proteome</keyword>
<gene>
    <name evidence="2" type="ORF">CLUMA_CG008060</name>
</gene>
<dbReference type="GO" id="GO:0005886">
    <property type="term" value="C:plasma membrane"/>
    <property type="evidence" value="ECO:0007669"/>
    <property type="project" value="TreeGrafter"/>
</dbReference>
<dbReference type="AlphaFoldDB" id="A0A1J1I6J2"/>
<dbReference type="InterPro" id="IPR051384">
    <property type="entry name" value="Mth_GPCR"/>
</dbReference>
<feature type="transmembrane region" description="Helical" evidence="1">
    <location>
        <begin position="194"/>
        <end position="216"/>
    </location>
</feature>
<dbReference type="PANTHER" id="PTHR47154:SF2">
    <property type="entry name" value="G-PROTEIN COUPLED RECEPTOR MTH-RELATED"/>
    <property type="match status" value="1"/>
</dbReference>
<dbReference type="Gene3D" id="1.20.1070.10">
    <property type="entry name" value="Rhodopsin 7-helix transmembrane proteins"/>
    <property type="match status" value="3"/>
</dbReference>
<name>A0A1J1I6J2_9DIPT</name>
<feature type="transmembrane region" description="Helical" evidence="1">
    <location>
        <begin position="423"/>
        <end position="442"/>
    </location>
</feature>
<feature type="transmembrane region" description="Helical" evidence="1">
    <location>
        <begin position="529"/>
        <end position="552"/>
    </location>
</feature>
<dbReference type="EMBL" id="CVRI01000039">
    <property type="protein sequence ID" value="CRK94558.1"/>
    <property type="molecule type" value="Genomic_DNA"/>
</dbReference>
<dbReference type="GO" id="GO:0008528">
    <property type="term" value="F:G protein-coupled peptide receptor activity"/>
    <property type="evidence" value="ECO:0007669"/>
    <property type="project" value="TreeGrafter"/>
</dbReference>
<sequence length="954" mass="112973">MLKKKEKFKNECNTSDHCVRFCCENHSTCNDDFIKKNFHLNNLLQLPDDFEYSASESLNRSIRILYGKPSCVAHTIYTNNGTGMYTFQYNYLYVDDYYYNEEKFCFQDEKINGEIEWKINYCKYDHDFKKIFYLIVFSAAVIMLSTVVIIYAFVRELKTLHGRIVLMSTASLIFDYILCHTPLLDIFFKTYSSFTFIMVFSISFAIKVHWLTIMCFDIWLTFRKLRSSSDGMERFKYYCFYAFGLTGLEMFFYIIDTGKYVSFFGILSGRMINEMINPFCCENHSTCNDDFIKKNFHLNNLLQLPDDFEYSASESLNRSIRILYGKPSCVAHTIYTNNGTGMYTFHDKYLYVDNYFYNEEKFCFQDETINGEIEWKIRYCKYDHDFKKIFYLIVFSAAVIMLTAVVIIYAFVRELKTLHGRIVLMFTATLAFDYIFCHTPLLHGFGETFPSAVFIMNTVSFAITVHWLTIMCFDIWLTFRKLRSSSDGMERFKYYCCYVFGLTGLQVLFLLGEYLFYDGLWRKFRPLVVITFTAFYFIAWIVHLVLVIITGIKIFKMSKASNNSEHSWFESETLRYWKYVSVFGILLVNVINEMMNPSIDFEMHYSSLSAILNFHRNNLIQHSDDDEYRVGDSLNRGIRILYGKPSCVAHTIYTNNGTGMYTYNYLYVDDYYYNEEKFCFQDEKINGEIEWKINYCKYDHDFKKIFYLIVFSAAVIMLSTVVIIYAFVRELKTLHGRIVLMFTATLAFDYILCHNPLLYGVYENFTRTIFIMNTVSLAMTVHWLTIMCFDIWLTFRYWKYVSVFGILLVNVINEMMNPKLRSSSDGMERFKYYCCYVFGLTGLQVLFLLGEYLFYDGLWRKFRPLVVITFTAFYFIAWIVHLVLVIITGIKIFKMSKASNNSEHSWFESETLRYWKYVSVFGILLVNVINEMMNPSIDFEMHYSSLSAILVFCS</sequence>
<feature type="transmembrane region" description="Helical" evidence="1">
    <location>
        <begin position="867"/>
        <end position="893"/>
    </location>
</feature>
<feature type="transmembrane region" description="Helical" evidence="1">
    <location>
        <begin position="705"/>
        <end position="728"/>
    </location>
</feature>
<feature type="transmembrane region" description="Helical" evidence="1">
    <location>
        <begin position="497"/>
        <end position="517"/>
    </location>
</feature>
<reference evidence="2 3" key="1">
    <citation type="submission" date="2015-04" db="EMBL/GenBank/DDBJ databases">
        <authorList>
            <person name="Syromyatnikov M.Y."/>
            <person name="Popov V.N."/>
        </authorList>
    </citation>
    <scope>NUCLEOTIDE SEQUENCE [LARGE SCALE GENOMIC DNA]</scope>
</reference>
<feature type="non-terminal residue" evidence="2">
    <location>
        <position position="954"/>
    </location>
</feature>
<dbReference type="PANTHER" id="PTHR47154">
    <property type="entry name" value="G-PROTEIN COUPLED RECEPTOR MTH-RELATED"/>
    <property type="match status" value="1"/>
</dbReference>
<feature type="transmembrane region" description="Helical" evidence="1">
    <location>
        <begin position="734"/>
        <end position="753"/>
    </location>
</feature>
<feature type="transmembrane region" description="Helical" evidence="1">
    <location>
        <begin position="765"/>
        <end position="785"/>
    </location>
</feature>